<evidence type="ECO:0000256" key="2">
    <source>
        <dbReference type="ARBA" id="ARBA00023157"/>
    </source>
</evidence>
<dbReference type="InterPro" id="IPR015919">
    <property type="entry name" value="Cadherin-like_sf"/>
</dbReference>
<dbReference type="Gene3D" id="2.60.120.200">
    <property type="match status" value="3"/>
</dbReference>
<name>A0ABW4ZA38_9BACT</name>
<dbReference type="Gene3D" id="2.60.120.1560">
    <property type="match status" value="1"/>
</dbReference>
<feature type="domain" description="Laminin G" evidence="3">
    <location>
        <begin position="910"/>
        <end position="1092"/>
    </location>
</feature>
<dbReference type="InterPro" id="IPR013783">
    <property type="entry name" value="Ig-like_fold"/>
</dbReference>
<dbReference type="RefSeq" id="WP_377177774.1">
    <property type="nucleotide sequence ID" value="NZ_JBHUJB010000028.1"/>
</dbReference>
<accession>A0ABW4ZA38</accession>
<dbReference type="SUPFAM" id="SSF48726">
    <property type="entry name" value="Immunoglobulin"/>
    <property type="match status" value="1"/>
</dbReference>
<evidence type="ECO:0000259" key="3">
    <source>
        <dbReference type="PROSITE" id="PS50025"/>
    </source>
</evidence>
<dbReference type="SMART" id="SM00282">
    <property type="entry name" value="LamG"/>
    <property type="match status" value="1"/>
</dbReference>
<reference evidence="8" key="1">
    <citation type="journal article" date="2019" name="Int. J. Syst. Evol. Microbiol.">
        <title>The Global Catalogue of Microorganisms (GCM) 10K type strain sequencing project: providing services to taxonomists for standard genome sequencing and annotation.</title>
        <authorList>
            <consortium name="The Broad Institute Genomics Platform"/>
            <consortium name="The Broad Institute Genome Sequencing Center for Infectious Disease"/>
            <person name="Wu L."/>
            <person name="Ma J."/>
        </authorList>
    </citation>
    <scope>NUCLEOTIDE SEQUENCE [LARGE SCALE GENOMIC DNA]</scope>
    <source>
        <strain evidence="8">CCUG 57942</strain>
    </source>
</reference>
<dbReference type="Gene3D" id="2.30.42.10">
    <property type="match status" value="1"/>
</dbReference>
<organism evidence="7 8">
    <name type="scientific">Rubritalea tangerina</name>
    <dbReference type="NCBI Taxonomy" id="430798"/>
    <lineage>
        <taxon>Bacteria</taxon>
        <taxon>Pseudomonadati</taxon>
        <taxon>Verrucomicrobiota</taxon>
        <taxon>Verrucomicrobiia</taxon>
        <taxon>Verrucomicrobiales</taxon>
        <taxon>Rubritaleaceae</taxon>
        <taxon>Rubritalea</taxon>
    </lineage>
</organism>
<keyword evidence="8" id="KW-1185">Reference proteome</keyword>
<sequence>MTIQQFNLKRLPILLISVLLICEAQVYAQFLEVPFPLGPIGAKARAAQGESLLVITEVDPGGPGASAGLSVGDGIYAAQGHLLSEMGQRYESSWIGAVTELSQAIIQAQSGNGLLNISVLRSGVGKVDLNLSLPLRSAWNVSYPIGDSRSSSYYETLCLELHQHIKTNIPRPRGNGYWEGYLGMILLAHPEWDTRTGSFDYGNSIDTLLNDCINRLNSAILEPVEEDDPSFVKPGTENWALVTSAMFVAEYRRKSGDTSVDVVIQRASELLANRIQTKNPMKMGHMGHGGVVNDYGNNSLNIINSHTMVAMSMLRAAGADFNVFSGTSGYSIEEKVQLCWSFLKACMNSQGDKADGNVGYAGITNNSWDSSGRTAGAAAGYSLYLNAGGIPANTDDLNKLDRMKAYCVRRWDLMQYAHGFGSAGVSLNMMLMPFIDERSRRHFMENNQFYFTLTQNHDEAMQYFPLRAVSDGTDKREDAIYIPGLAYAVMSGNLPSFPAVSDNRIYITMDSHADTWPELDCRQVTVNDLYQVLDMTVLDHNSETIASGYSATWSQVSGGNVTFSTTSKEDTSVTFPAVGTYRLQLDVSKGALTTSEVYEFIVGQDPVTVSAPSIIRQPRSRISSPGSNVDLSLEMTGDGPFYYEWQKDGVSLWGASLYPNLRLTNVAKQAEGNYVCLVHHPEGVIVSDNVTVTIAATPTLTVGGLRREVWYDIGGNRIADLTANDRFPTFPDVTEMVTSIETPSNSGDRYGEKMEGWLIPPTTGQYRFYVASDDHAELWLSTDDAEANKVLIVNKTGFNGYRSYSDGEQSGLISLTAGQKYYIEVYHKESGAGDHLAVAWQLPGGALPANGSEPIGDAYLECLIDQPDPVYHGFQAWWPMDEGYGDFTQDMLGGADGYIQGASWVVGRDQSGLSFDGNDMVRCGNSASVEGASPFTVSAWIRVNTGHASKAVILQQHGPSIYNVNGSLGHFSLTVNGNGTVGFELFGKRRNTQFNFSGMTKVNDGQWHHVLAKRDDQGNASIWVDGVQDGSVTGTIVRDLDERIGIAIGGDQRYNNQYFHGAIDEVRLYNRDLGESEIAELSQLGMDQTPRLDDVTLSIDEAALVGSRVGAVSVSHSDAGDDQSYAITAGNDGEVFAIHPTTGEISTAGGLNFEAVSSYSLRVRVTDAVGFIETAVVTVNVTDVDESGLNGVAAWEEEVNAGTASTHKLSQRLAGSTTAILDMSGLSGSATYEFVVGAEDLNQPVLHLLDNSVWSLRFEQWSRSGRLGVTRYGESDYQLRAVSGASTASPYGGVHHLVYVVDSENSETRVYIDGELVGHIGEVALIKTSDTVIGDNRMGSGPCSGVHVFAAYNDVLEHSEIIAHYNAWAGPTDTDGDGVNDFIECELGTDPYGTGSTPGSHFIGLVGWWRMNEAMGTSLANDSSGNAHHGVVTGATVDIGAHDKAREFSGSGQYIDLGNPIGMDVIGEVTMSAWIKAESVGDYHNILAHGHTFSPNGEVMLRIFDGKYQVGSWNGSGDRATGGDAHADLGTWVNITGVYDGTHWRLYKNGVEIGNVASSQGAVSVSANWAIGARGGGINRFFDGIIDEVYLYGRALSEEEVAALYEESIPDVAVVETGLVSNIGMSEADISFDIVDTGGAATSVTLHYGDSDGGSTRAKWQHSVTLGAKFQGAHEVYVTGLDDGVDYYYTIEASNIAGSTWGSVGSFSTLADPSPKMVRTIVNGVSSGNWTAVDLGRNYNSAVIVATPIYANAAQVPVVTRIRNVSGSSFEVKLDRADGLTAAVSCDVSVIAVEEGVYTLAGDGVQMEAVKFTSTISGENNNWVAEARPYANSYTTPVVLGQVMSANDTNWSVFWSMGSGPTHPADTTNLNIGKHVAEDSNNTRADETIGYIIIESGEGVINGVAYSAGVGSDTVRNFSNNANGYEYGLSGLYTASAGVLSSAGMDGYDGCWPVFFGDESIMADAVTLIVDEDAIQDSERTHTTEQVSYLIFE</sequence>
<dbReference type="InterPro" id="IPR013320">
    <property type="entry name" value="ConA-like_dom_sf"/>
</dbReference>
<dbReference type="SMART" id="SM00112">
    <property type="entry name" value="CA"/>
    <property type="match status" value="1"/>
</dbReference>
<dbReference type="CDD" id="cd00110">
    <property type="entry name" value="LamG"/>
    <property type="match status" value="1"/>
</dbReference>
<dbReference type="Pfam" id="PF19805">
    <property type="entry name" value="DUF6288"/>
    <property type="match status" value="1"/>
</dbReference>
<dbReference type="Pfam" id="PF00028">
    <property type="entry name" value="Cadherin"/>
    <property type="match status" value="1"/>
</dbReference>
<keyword evidence="1" id="KW-0732">Signal</keyword>
<dbReference type="EMBL" id="JBHUJB010000028">
    <property type="protein sequence ID" value="MFD2158562.1"/>
    <property type="molecule type" value="Genomic_DNA"/>
</dbReference>
<dbReference type="InterPro" id="IPR002126">
    <property type="entry name" value="Cadherin-like_dom"/>
</dbReference>
<protein>
    <submittedName>
        <fullName evidence="7">LamG-like jellyroll fold domain-containing protein</fullName>
    </submittedName>
</protein>
<dbReference type="InterPro" id="IPR006558">
    <property type="entry name" value="LamG-like"/>
</dbReference>
<dbReference type="InterPro" id="IPR011658">
    <property type="entry name" value="PA14_dom"/>
</dbReference>
<evidence type="ECO:0000313" key="8">
    <source>
        <dbReference type="Proteomes" id="UP001597389"/>
    </source>
</evidence>
<evidence type="ECO:0000259" key="4">
    <source>
        <dbReference type="PROSITE" id="PS50268"/>
    </source>
</evidence>
<proteinExistence type="predicted"/>
<dbReference type="SUPFAM" id="SSF49899">
    <property type="entry name" value="Concanavalin A-like lectins/glucanases"/>
    <property type="match status" value="3"/>
</dbReference>
<dbReference type="PROSITE" id="PS51820">
    <property type="entry name" value="PA14"/>
    <property type="match status" value="1"/>
</dbReference>
<dbReference type="SUPFAM" id="SSF50156">
    <property type="entry name" value="PDZ domain-like"/>
    <property type="match status" value="1"/>
</dbReference>
<dbReference type="InterPro" id="IPR001791">
    <property type="entry name" value="Laminin_G"/>
</dbReference>
<dbReference type="SMART" id="SM00409">
    <property type="entry name" value="IG"/>
    <property type="match status" value="1"/>
</dbReference>
<keyword evidence="2" id="KW-1015">Disulfide bond</keyword>
<gene>
    <name evidence="7" type="ORF">ACFSW8_06610</name>
</gene>
<dbReference type="PROSITE" id="PS50268">
    <property type="entry name" value="CADHERIN_2"/>
    <property type="match status" value="1"/>
</dbReference>
<dbReference type="InterPro" id="IPR007110">
    <property type="entry name" value="Ig-like_dom"/>
</dbReference>
<evidence type="ECO:0000259" key="6">
    <source>
        <dbReference type="PROSITE" id="PS51820"/>
    </source>
</evidence>
<dbReference type="SMART" id="SM00758">
    <property type="entry name" value="PA14"/>
    <property type="match status" value="1"/>
</dbReference>
<dbReference type="SMART" id="SM00560">
    <property type="entry name" value="LamGL"/>
    <property type="match status" value="2"/>
</dbReference>
<dbReference type="SUPFAM" id="SSF56988">
    <property type="entry name" value="Anthrax protective antigen"/>
    <property type="match status" value="1"/>
</dbReference>
<dbReference type="InterPro" id="IPR046255">
    <property type="entry name" value="DUF6288"/>
</dbReference>
<evidence type="ECO:0000256" key="1">
    <source>
        <dbReference type="ARBA" id="ARBA00022729"/>
    </source>
</evidence>
<dbReference type="PROSITE" id="PS50025">
    <property type="entry name" value="LAM_G_DOMAIN"/>
    <property type="match status" value="1"/>
</dbReference>
<dbReference type="InterPro" id="IPR036179">
    <property type="entry name" value="Ig-like_dom_sf"/>
</dbReference>
<dbReference type="PROSITE" id="PS50835">
    <property type="entry name" value="IG_LIKE"/>
    <property type="match status" value="1"/>
</dbReference>
<evidence type="ECO:0000259" key="5">
    <source>
        <dbReference type="PROSITE" id="PS50835"/>
    </source>
</evidence>
<dbReference type="SUPFAM" id="SSF49313">
    <property type="entry name" value="Cadherin-like"/>
    <property type="match status" value="1"/>
</dbReference>
<dbReference type="Pfam" id="PF07691">
    <property type="entry name" value="PA14"/>
    <property type="match status" value="1"/>
</dbReference>
<dbReference type="Gene3D" id="2.60.40.10">
    <property type="entry name" value="Immunoglobulins"/>
    <property type="match status" value="2"/>
</dbReference>
<dbReference type="Pfam" id="PF13385">
    <property type="entry name" value="Laminin_G_3"/>
    <property type="match status" value="3"/>
</dbReference>
<dbReference type="InterPro" id="IPR037524">
    <property type="entry name" value="PA14/GLEYA"/>
</dbReference>
<dbReference type="InterPro" id="IPR003599">
    <property type="entry name" value="Ig_sub"/>
</dbReference>
<evidence type="ECO:0000313" key="7">
    <source>
        <dbReference type="EMBL" id="MFD2158562.1"/>
    </source>
</evidence>
<dbReference type="PANTHER" id="PTHR47635:SF2">
    <property type="entry name" value="LAMG-LIKE JELLYROLL FOLD DOMAIN-CONTAINING PROTEIN"/>
    <property type="match status" value="1"/>
</dbReference>
<feature type="domain" description="Cadherin" evidence="4">
    <location>
        <begin position="1091"/>
        <end position="1199"/>
    </location>
</feature>
<dbReference type="PANTHER" id="PTHR47635">
    <property type="entry name" value="CUB DOMAIN-CONTAINING PROTEIN"/>
    <property type="match status" value="1"/>
</dbReference>
<dbReference type="Gene3D" id="2.60.40.60">
    <property type="entry name" value="Cadherins"/>
    <property type="match status" value="1"/>
</dbReference>
<feature type="domain" description="Ig-like" evidence="5">
    <location>
        <begin position="612"/>
        <end position="693"/>
    </location>
</feature>
<dbReference type="CDD" id="cd11304">
    <property type="entry name" value="Cadherin_repeat"/>
    <property type="match status" value="1"/>
</dbReference>
<dbReference type="InterPro" id="IPR036034">
    <property type="entry name" value="PDZ_sf"/>
</dbReference>
<feature type="domain" description="PA14" evidence="6">
    <location>
        <begin position="700"/>
        <end position="859"/>
    </location>
</feature>
<comment type="caution">
    <text evidence="7">The sequence shown here is derived from an EMBL/GenBank/DDBJ whole genome shotgun (WGS) entry which is preliminary data.</text>
</comment>
<dbReference type="Proteomes" id="UP001597389">
    <property type="component" value="Unassembled WGS sequence"/>
</dbReference>